<accession>A0A223NY20</accession>
<dbReference type="InterPro" id="IPR012349">
    <property type="entry name" value="Split_barrel_FMN-bd"/>
</dbReference>
<gene>
    <name evidence="1" type="ORF">MuYL_2892</name>
</gene>
<sequence length="150" mass="17014">MLGELNNEQIEELLTNQAVGRIGCHSGGVTYIVPINYLYENSVVYAHSAQGMKIEKMRENPDVCFEVDKIEAIVNWQSVIAWGKFEEVTDMQEQEGVMRKLIMKVMPLMNSKTNHPSHGITANESDIGNKKELIVYKITLNHKTGRFETS</sequence>
<reference evidence="1 2" key="1">
    <citation type="submission" date="2017-08" db="EMBL/GenBank/DDBJ databases">
        <title>Complete genome sequence of Mucilaginibacter sp. strain BJC16-A31.</title>
        <authorList>
            <consortium name="Henan University of Science and Technology"/>
            <person name="You X."/>
        </authorList>
    </citation>
    <scope>NUCLEOTIDE SEQUENCE [LARGE SCALE GENOMIC DNA]</scope>
    <source>
        <strain evidence="1 2">BJC16-A31</strain>
    </source>
</reference>
<evidence type="ECO:0000313" key="2">
    <source>
        <dbReference type="Proteomes" id="UP000215002"/>
    </source>
</evidence>
<dbReference type="EMBL" id="CP022743">
    <property type="protein sequence ID" value="ASU34779.1"/>
    <property type="molecule type" value="Genomic_DNA"/>
</dbReference>
<dbReference type="OrthoDB" id="9794935at2"/>
<dbReference type="Pfam" id="PF12900">
    <property type="entry name" value="Pyridox_ox_2"/>
    <property type="match status" value="1"/>
</dbReference>
<dbReference type="InterPro" id="IPR024747">
    <property type="entry name" value="Pyridox_Oxase-rel"/>
</dbReference>
<dbReference type="Proteomes" id="UP000215002">
    <property type="component" value="Chromosome"/>
</dbReference>
<evidence type="ECO:0000313" key="1">
    <source>
        <dbReference type="EMBL" id="ASU34779.1"/>
    </source>
</evidence>
<dbReference type="PANTHER" id="PTHR34071:SF2">
    <property type="entry name" value="FLAVIN-NUCLEOTIDE-BINDING PROTEIN"/>
    <property type="match status" value="1"/>
</dbReference>
<keyword evidence="2" id="KW-1185">Reference proteome</keyword>
<organism evidence="1 2">
    <name type="scientific">Mucilaginibacter xinganensis</name>
    <dbReference type="NCBI Taxonomy" id="1234841"/>
    <lineage>
        <taxon>Bacteria</taxon>
        <taxon>Pseudomonadati</taxon>
        <taxon>Bacteroidota</taxon>
        <taxon>Sphingobacteriia</taxon>
        <taxon>Sphingobacteriales</taxon>
        <taxon>Sphingobacteriaceae</taxon>
        <taxon>Mucilaginibacter</taxon>
    </lineage>
</organism>
<protein>
    <submittedName>
        <fullName evidence="1">Pyridoxamine 5'-phosphate oxidase</fullName>
    </submittedName>
</protein>
<dbReference type="AlphaFoldDB" id="A0A223NY20"/>
<dbReference type="KEGG" id="muc:MuYL_2892"/>
<proteinExistence type="predicted"/>
<dbReference type="Gene3D" id="2.30.110.10">
    <property type="entry name" value="Electron Transport, Fmn-binding Protein, Chain A"/>
    <property type="match status" value="1"/>
</dbReference>
<dbReference type="PANTHER" id="PTHR34071">
    <property type="entry name" value="5-NITROIMIDAZOLE ANTIBIOTICS RESISTANCE PROTEIN, NIMA-FAMILY-RELATED PROTEIN-RELATED"/>
    <property type="match status" value="1"/>
</dbReference>
<name>A0A223NY20_9SPHI</name>
<dbReference type="SUPFAM" id="SSF50475">
    <property type="entry name" value="FMN-binding split barrel"/>
    <property type="match status" value="1"/>
</dbReference>
<dbReference type="RefSeq" id="WP_094571084.1">
    <property type="nucleotide sequence ID" value="NZ_CP022743.1"/>
</dbReference>